<accession>A0A9P5YJN8</accession>
<feature type="transmembrane region" description="Helical" evidence="1">
    <location>
        <begin position="35"/>
        <end position="57"/>
    </location>
</feature>
<dbReference type="EMBL" id="MU150229">
    <property type="protein sequence ID" value="KAF9469860.1"/>
    <property type="molecule type" value="Genomic_DNA"/>
</dbReference>
<dbReference type="AlphaFoldDB" id="A0A9P5YJN8"/>
<reference evidence="2" key="1">
    <citation type="submission" date="2020-11" db="EMBL/GenBank/DDBJ databases">
        <authorList>
            <consortium name="DOE Joint Genome Institute"/>
            <person name="Ahrendt S."/>
            <person name="Riley R."/>
            <person name="Andreopoulos W."/>
            <person name="Labutti K."/>
            <person name="Pangilinan J."/>
            <person name="Ruiz-Duenas F.J."/>
            <person name="Barrasa J.M."/>
            <person name="Sanchez-Garcia M."/>
            <person name="Camarero S."/>
            <person name="Miyauchi S."/>
            <person name="Serrano A."/>
            <person name="Linde D."/>
            <person name="Babiker R."/>
            <person name="Drula E."/>
            <person name="Ayuso-Fernandez I."/>
            <person name="Pacheco R."/>
            <person name="Padilla G."/>
            <person name="Ferreira P."/>
            <person name="Barriuso J."/>
            <person name="Kellner H."/>
            <person name="Castanera R."/>
            <person name="Alfaro M."/>
            <person name="Ramirez L."/>
            <person name="Pisabarro A.G."/>
            <person name="Kuo A."/>
            <person name="Tritt A."/>
            <person name="Lipzen A."/>
            <person name="He G."/>
            <person name="Yan M."/>
            <person name="Ng V."/>
            <person name="Cullen D."/>
            <person name="Martin F."/>
            <person name="Rosso M.-N."/>
            <person name="Henrissat B."/>
            <person name="Hibbett D."/>
            <person name="Martinez A.T."/>
            <person name="Grigoriev I.V."/>
        </authorList>
    </citation>
    <scope>NUCLEOTIDE SEQUENCE</scope>
    <source>
        <strain evidence="2">CBS 247.69</strain>
    </source>
</reference>
<sequence>MPIKQDKPAGIHIWSLASASGVAWCGVTKYELLAVSVSTCLQLFLCLVGLFLEYVALQ</sequence>
<keyword evidence="3" id="KW-1185">Reference proteome</keyword>
<organism evidence="2 3">
    <name type="scientific">Collybia nuda</name>
    <dbReference type="NCBI Taxonomy" id="64659"/>
    <lineage>
        <taxon>Eukaryota</taxon>
        <taxon>Fungi</taxon>
        <taxon>Dikarya</taxon>
        <taxon>Basidiomycota</taxon>
        <taxon>Agaricomycotina</taxon>
        <taxon>Agaricomycetes</taxon>
        <taxon>Agaricomycetidae</taxon>
        <taxon>Agaricales</taxon>
        <taxon>Tricholomatineae</taxon>
        <taxon>Clitocybaceae</taxon>
        <taxon>Collybia</taxon>
    </lineage>
</organism>
<dbReference type="Proteomes" id="UP000807353">
    <property type="component" value="Unassembled WGS sequence"/>
</dbReference>
<proteinExistence type="predicted"/>
<gene>
    <name evidence="2" type="ORF">BDZ94DRAFT_1243423</name>
</gene>
<keyword evidence="1" id="KW-1133">Transmembrane helix</keyword>
<name>A0A9P5YJN8_9AGAR</name>
<keyword evidence="1" id="KW-0812">Transmembrane</keyword>
<protein>
    <submittedName>
        <fullName evidence="2">Uncharacterized protein</fullName>
    </submittedName>
</protein>
<keyword evidence="1" id="KW-0472">Membrane</keyword>
<dbReference type="OrthoDB" id="3226575at2759"/>
<evidence type="ECO:0000313" key="3">
    <source>
        <dbReference type="Proteomes" id="UP000807353"/>
    </source>
</evidence>
<evidence type="ECO:0000313" key="2">
    <source>
        <dbReference type="EMBL" id="KAF9469860.1"/>
    </source>
</evidence>
<evidence type="ECO:0000256" key="1">
    <source>
        <dbReference type="SAM" id="Phobius"/>
    </source>
</evidence>
<comment type="caution">
    <text evidence="2">The sequence shown here is derived from an EMBL/GenBank/DDBJ whole genome shotgun (WGS) entry which is preliminary data.</text>
</comment>